<evidence type="ECO:0000256" key="1">
    <source>
        <dbReference type="SAM" id="SignalP"/>
    </source>
</evidence>
<feature type="signal peptide" evidence="1">
    <location>
        <begin position="1"/>
        <end position="23"/>
    </location>
</feature>
<dbReference type="Proteomes" id="UP000887566">
    <property type="component" value="Unplaced"/>
</dbReference>
<name>A0A914X347_9BILA</name>
<dbReference type="WBParaSite" id="PSAMB.scaffold6242size9892.g28140.t1">
    <property type="protein sequence ID" value="PSAMB.scaffold6242size9892.g28140.t1"/>
    <property type="gene ID" value="PSAMB.scaffold6242size9892.g28140"/>
</dbReference>
<evidence type="ECO:0000313" key="2">
    <source>
        <dbReference type="Proteomes" id="UP000887566"/>
    </source>
</evidence>
<accession>A0A914X347</accession>
<protein>
    <submittedName>
        <fullName evidence="3">Uncharacterized protein</fullName>
    </submittedName>
</protein>
<keyword evidence="1" id="KW-0732">Signal</keyword>
<dbReference type="AlphaFoldDB" id="A0A914X347"/>
<feature type="chain" id="PRO_5037275554" evidence="1">
    <location>
        <begin position="24"/>
        <end position="306"/>
    </location>
</feature>
<evidence type="ECO:0000313" key="3">
    <source>
        <dbReference type="WBParaSite" id="PSAMB.scaffold6242size9892.g28140.t1"/>
    </source>
</evidence>
<keyword evidence="2" id="KW-1185">Reference proteome</keyword>
<proteinExistence type="predicted"/>
<sequence length="306" mass="34157">MEVFKILCIGYLFILVASQKAKAASPCASINNLGLAGGENCTEVEAASQEASANLNSNVARDAQKRPSTEPCFEPYFTDSLSEATRQSLKNIWENETFGVDCETKNKAARKVILSVTQKEREDAFVDRYIKIYANSTLTGTQKMAVVDTLVKTLFDDKKYAEFAQFVEKEQATTERKLGPILKASSEAQRALVEGFRLPSQDDFFAEDVTLVDLTNNTLNEYAAFLLNNVLSDRAEEHEELKSKCGIPGFKDYLPLPQQQELIAIWTDYRVGADCTTERKKTQKLLLSLPIISATLFSKLGDYTRP</sequence>
<reference evidence="3" key="1">
    <citation type="submission" date="2022-11" db="UniProtKB">
        <authorList>
            <consortium name="WormBaseParasite"/>
        </authorList>
    </citation>
    <scope>IDENTIFICATION</scope>
</reference>
<organism evidence="2 3">
    <name type="scientific">Plectus sambesii</name>
    <dbReference type="NCBI Taxonomy" id="2011161"/>
    <lineage>
        <taxon>Eukaryota</taxon>
        <taxon>Metazoa</taxon>
        <taxon>Ecdysozoa</taxon>
        <taxon>Nematoda</taxon>
        <taxon>Chromadorea</taxon>
        <taxon>Plectida</taxon>
        <taxon>Plectina</taxon>
        <taxon>Plectoidea</taxon>
        <taxon>Plectidae</taxon>
        <taxon>Plectus</taxon>
    </lineage>
</organism>